<dbReference type="Pfam" id="PF08281">
    <property type="entry name" value="Sigma70_r4_2"/>
    <property type="match status" value="1"/>
</dbReference>
<dbReference type="InterPro" id="IPR007627">
    <property type="entry name" value="RNA_pol_sigma70_r2"/>
</dbReference>
<dbReference type="RefSeq" id="WP_115500725.1">
    <property type="nucleotide sequence ID" value="NZ_JACRTI010000050.1"/>
</dbReference>
<dbReference type="AlphaFoldDB" id="A0A3D8HBM2"/>
<proteinExistence type="inferred from homology"/>
<evidence type="ECO:0000256" key="3">
    <source>
        <dbReference type="ARBA" id="ARBA00023082"/>
    </source>
</evidence>
<reference evidence="9 12" key="2">
    <citation type="submission" date="2020-08" db="EMBL/GenBank/DDBJ databases">
        <title>Genome public.</title>
        <authorList>
            <person name="Liu C."/>
            <person name="Sun Q."/>
        </authorList>
    </citation>
    <scope>NUCLEOTIDE SEQUENCE [LARGE SCALE GENOMIC DNA]</scope>
    <source>
        <strain evidence="9 12">426_9</strain>
    </source>
</reference>
<evidence type="ECO:0000313" key="9">
    <source>
        <dbReference type="EMBL" id="MBC8603232.1"/>
    </source>
</evidence>
<dbReference type="InterPro" id="IPR013325">
    <property type="entry name" value="RNA_pol_sigma_r2"/>
</dbReference>
<comment type="similarity">
    <text evidence="1 6">Belongs to the sigma-70 factor family. ECF subfamily.</text>
</comment>
<evidence type="ECO:0000259" key="8">
    <source>
        <dbReference type="Pfam" id="PF08281"/>
    </source>
</evidence>
<protein>
    <recommendedName>
        <fullName evidence="6">RNA polymerase sigma factor</fullName>
    </recommendedName>
</protein>
<dbReference type="EMBL" id="JACRTI010000050">
    <property type="protein sequence ID" value="MBC8603232.1"/>
    <property type="molecule type" value="Genomic_DNA"/>
</dbReference>
<dbReference type="Proteomes" id="UP000629596">
    <property type="component" value="Unassembled WGS sequence"/>
</dbReference>
<dbReference type="PANTHER" id="PTHR43133">
    <property type="entry name" value="RNA POLYMERASE ECF-TYPE SIGMA FACTO"/>
    <property type="match status" value="1"/>
</dbReference>
<keyword evidence="12" id="KW-1185">Reference proteome</keyword>
<feature type="domain" description="RNA polymerase sigma-70 region 2" evidence="7">
    <location>
        <begin position="23"/>
        <end position="81"/>
    </location>
</feature>
<dbReference type="CDD" id="cd06171">
    <property type="entry name" value="Sigma70_r4"/>
    <property type="match status" value="1"/>
</dbReference>
<evidence type="ECO:0000313" key="10">
    <source>
        <dbReference type="EMBL" id="RDU48042.1"/>
    </source>
</evidence>
<keyword evidence="2 6" id="KW-0805">Transcription regulation</keyword>
<dbReference type="GO" id="GO:0006352">
    <property type="term" value="P:DNA-templated transcription initiation"/>
    <property type="evidence" value="ECO:0007669"/>
    <property type="project" value="InterPro"/>
</dbReference>
<dbReference type="GO" id="GO:0016987">
    <property type="term" value="F:sigma factor activity"/>
    <property type="evidence" value="ECO:0007669"/>
    <property type="project" value="UniProtKB-KW"/>
</dbReference>
<keyword evidence="5 6" id="KW-0804">Transcription</keyword>
<dbReference type="SUPFAM" id="SSF88946">
    <property type="entry name" value="Sigma2 domain of RNA polymerase sigma factors"/>
    <property type="match status" value="1"/>
</dbReference>
<dbReference type="InterPro" id="IPR000838">
    <property type="entry name" value="RNA_pol_sigma70_ECF_CS"/>
</dbReference>
<dbReference type="NCBIfam" id="TIGR02985">
    <property type="entry name" value="Sig70_bacteroi1"/>
    <property type="match status" value="1"/>
</dbReference>
<dbReference type="Pfam" id="PF04542">
    <property type="entry name" value="Sigma70_r2"/>
    <property type="match status" value="1"/>
</dbReference>
<comment type="caution">
    <text evidence="10">The sequence shown here is derived from an EMBL/GenBank/DDBJ whole genome shotgun (WGS) entry which is preliminary data.</text>
</comment>
<evidence type="ECO:0000256" key="5">
    <source>
        <dbReference type="ARBA" id="ARBA00023163"/>
    </source>
</evidence>
<dbReference type="InterPro" id="IPR014327">
    <property type="entry name" value="RNA_pol_sigma70_bacteroid"/>
</dbReference>
<dbReference type="PROSITE" id="PS01063">
    <property type="entry name" value="SIGMA70_ECF"/>
    <property type="match status" value="1"/>
</dbReference>
<keyword evidence="4 6" id="KW-0238">DNA-binding</keyword>
<dbReference type="PANTHER" id="PTHR43133:SF46">
    <property type="entry name" value="RNA POLYMERASE SIGMA-70 FACTOR ECF SUBFAMILY"/>
    <property type="match status" value="1"/>
</dbReference>
<dbReference type="InterPro" id="IPR036388">
    <property type="entry name" value="WH-like_DNA-bd_sf"/>
</dbReference>
<dbReference type="Proteomes" id="UP000256321">
    <property type="component" value="Unassembled WGS sequence"/>
</dbReference>
<evidence type="ECO:0000259" key="7">
    <source>
        <dbReference type="Pfam" id="PF04542"/>
    </source>
</evidence>
<dbReference type="NCBIfam" id="TIGR02937">
    <property type="entry name" value="sigma70-ECF"/>
    <property type="match status" value="1"/>
</dbReference>
<keyword evidence="3 6" id="KW-0731">Sigma factor</keyword>
<evidence type="ECO:0000256" key="2">
    <source>
        <dbReference type="ARBA" id="ARBA00023015"/>
    </source>
</evidence>
<name>A0A3D8HBM2_9BACT</name>
<dbReference type="SUPFAM" id="SSF88659">
    <property type="entry name" value="Sigma3 and sigma4 domains of RNA polymerase sigma factors"/>
    <property type="match status" value="1"/>
</dbReference>
<evidence type="ECO:0000313" key="11">
    <source>
        <dbReference type="Proteomes" id="UP000256321"/>
    </source>
</evidence>
<dbReference type="GO" id="GO:0003677">
    <property type="term" value="F:DNA binding"/>
    <property type="evidence" value="ECO:0007669"/>
    <property type="project" value="UniProtKB-KW"/>
</dbReference>
<evidence type="ECO:0000256" key="4">
    <source>
        <dbReference type="ARBA" id="ARBA00023125"/>
    </source>
</evidence>
<dbReference type="EMBL" id="QREV01000050">
    <property type="protein sequence ID" value="RDU48042.1"/>
    <property type="molecule type" value="Genomic_DNA"/>
</dbReference>
<dbReference type="InterPro" id="IPR014284">
    <property type="entry name" value="RNA_pol_sigma-70_dom"/>
</dbReference>
<dbReference type="Gene3D" id="1.10.1740.10">
    <property type="match status" value="1"/>
</dbReference>
<sequence length="191" mass="22722">MRIKEDLLIRLKAGEEKAFETLYWTYNSQVYHFINSLLFDKSLAEDLTQNVFLKIWEKHEQIEPEQGFTAYLFTIARHFVYKETELRLSQHAALHVENFDVSDNAIEEQQHDADSLREYIDSLIENLPPARREIFRLSRFEQLSNKEIAKKLSISEKTVETQLYRSFQYLRSKLPLDKGLVLLFLYLVNQS</sequence>
<dbReference type="Gene3D" id="1.10.10.10">
    <property type="entry name" value="Winged helix-like DNA-binding domain superfamily/Winged helix DNA-binding domain"/>
    <property type="match status" value="1"/>
</dbReference>
<evidence type="ECO:0000313" key="12">
    <source>
        <dbReference type="Proteomes" id="UP000629596"/>
    </source>
</evidence>
<evidence type="ECO:0000256" key="1">
    <source>
        <dbReference type="ARBA" id="ARBA00010641"/>
    </source>
</evidence>
<accession>A0A3D8HBM2</accession>
<feature type="domain" description="RNA polymerase sigma factor 70 region 4 type 2" evidence="8">
    <location>
        <begin position="118"/>
        <end position="167"/>
    </location>
</feature>
<dbReference type="InterPro" id="IPR013324">
    <property type="entry name" value="RNA_pol_sigma_r3/r4-like"/>
</dbReference>
<dbReference type="InterPro" id="IPR039425">
    <property type="entry name" value="RNA_pol_sigma-70-like"/>
</dbReference>
<evidence type="ECO:0000256" key="6">
    <source>
        <dbReference type="RuleBase" id="RU000716"/>
    </source>
</evidence>
<organism evidence="10 11">
    <name type="scientific">Parabacteroides acidifaciens</name>
    <dbReference type="NCBI Taxonomy" id="2290935"/>
    <lineage>
        <taxon>Bacteria</taxon>
        <taxon>Pseudomonadati</taxon>
        <taxon>Bacteroidota</taxon>
        <taxon>Bacteroidia</taxon>
        <taxon>Bacteroidales</taxon>
        <taxon>Tannerellaceae</taxon>
        <taxon>Parabacteroides</taxon>
    </lineage>
</organism>
<dbReference type="InterPro" id="IPR013249">
    <property type="entry name" value="RNA_pol_sigma70_r4_t2"/>
</dbReference>
<gene>
    <name evidence="10" type="ORF">DWU89_16490</name>
    <name evidence="9" type="ORF">H8784_16085</name>
</gene>
<reference evidence="10 11" key="1">
    <citation type="submission" date="2018-07" db="EMBL/GenBank/DDBJ databases">
        <title>Parabacteroides acidifaciens nov. sp., isolated from human feces.</title>
        <authorList>
            <person name="Wang Y.J."/>
        </authorList>
    </citation>
    <scope>NUCLEOTIDE SEQUENCE [LARGE SCALE GENOMIC DNA]</scope>
    <source>
        <strain evidence="10 11">426-9</strain>
    </source>
</reference>